<evidence type="ECO:0000256" key="7">
    <source>
        <dbReference type="ARBA" id="ARBA00022729"/>
    </source>
</evidence>
<feature type="domain" description="Trimeric autotransporter adhesin YadA-like head" evidence="13">
    <location>
        <begin position="90"/>
        <end position="116"/>
    </location>
</feature>
<accession>R9ANR6</accession>
<name>R9ANR6_9GAMM</name>
<evidence type="ECO:0000313" key="15">
    <source>
        <dbReference type="EMBL" id="EOR03803.1"/>
    </source>
</evidence>
<evidence type="ECO:0000256" key="6">
    <source>
        <dbReference type="ARBA" id="ARBA00022692"/>
    </source>
</evidence>
<dbReference type="CDD" id="cd12820">
    <property type="entry name" value="LbR_YadA-like"/>
    <property type="match status" value="1"/>
</dbReference>
<evidence type="ECO:0000256" key="4">
    <source>
        <dbReference type="ARBA" id="ARBA00022448"/>
    </source>
</evidence>
<dbReference type="InterPro" id="IPR005594">
    <property type="entry name" value="YadA_C"/>
</dbReference>
<dbReference type="GO" id="GO:0009986">
    <property type="term" value="C:cell surface"/>
    <property type="evidence" value="ECO:0007669"/>
    <property type="project" value="UniProtKB-SubCell"/>
</dbReference>
<dbReference type="HOGENOM" id="CLU_034441_0_0_6"/>
<dbReference type="Gene3D" id="2.150.10.10">
    <property type="entry name" value="Serralysin-like metalloprotease, C-terminal"/>
    <property type="match status" value="2"/>
</dbReference>
<dbReference type="Pfam" id="PF05658">
    <property type="entry name" value="YadA_head"/>
    <property type="match status" value="3"/>
</dbReference>
<reference evidence="15 16" key="1">
    <citation type="submission" date="2013-03" db="EMBL/GenBank/DDBJ databases">
        <title>The Genome Sequence of Acinetobacter sp. CIP 110321.</title>
        <authorList>
            <consortium name="The Broad Institute Genome Sequencing Platform"/>
            <consortium name="The Broad Institute Genome Sequencing Center for Infectious Disease"/>
            <person name="Cerqueira G."/>
            <person name="Feldgarden M."/>
            <person name="Courvalin P."/>
            <person name="Perichon B."/>
            <person name="Grillot-Courvalin C."/>
            <person name="Clermont D."/>
            <person name="Rocha E."/>
            <person name="Yoon E.-J."/>
            <person name="Nemec A."/>
            <person name="Walker B."/>
            <person name="Young S.K."/>
            <person name="Zeng Q."/>
            <person name="Gargeya S."/>
            <person name="Fitzgerald M."/>
            <person name="Haas B."/>
            <person name="Abouelleil A."/>
            <person name="Alvarado L."/>
            <person name="Arachchi H.M."/>
            <person name="Berlin A.M."/>
            <person name="Chapman S.B."/>
            <person name="Dewar J."/>
            <person name="Goldberg J."/>
            <person name="Griggs A."/>
            <person name="Gujja S."/>
            <person name="Hansen M."/>
            <person name="Howarth C."/>
            <person name="Imamovic A."/>
            <person name="Larimer J."/>
            <person name="McCowan C."/>
            <person name="Murphy C."/>
            <person name="Neiman D."/>
            <person name="Pearson M."/>
            <person name="Priest M."/>
            <person name="Roberts A."/>
            <person name="Saif S."/>
            <person name="Shea T."/>
            <person name="Sisk P."/>
            <person name="Sykes S."/>
            <person name="Wortman J."/>
            <person name="Nusbaum C."/>
            <person name="Birren B."/>
        </authorList>
    </citation>
    <scope>NUCLEOTIDE SEQUENCE [LARGE SCALE GENOMIC DNA]</scope>
    <source>
        <strain evidence="15 16">CIP 110321</strain>
    </source>
</reference>
<evidence type="ECO:0000259" key="14">
    <source>
        <dbReference type="Pfam" id="PF05662"/>
    </source>
</evidence>
<keyword evidence="5" id="KW-1134">Transmembrane beta strand</keyword>
<comment type="subcellular location">
    <subcellularLocation>
        <location evidence="2">Cell outer membrane</location>
    </subcellularLocation>
    <subcellularLocation>
        <location evidence="1">Cell surface</location>
    </subcellularLocation>
</comment>
<dbReference type="Gene3D" id="3.30.1300.30">
    <property type="entry name" value="GSPII I/J protein-like"/>
    <property type="match status" value="1"/>
</dbReference>
<dbReference type="SUPFAM" id="SSF101967">
    <property type="entry name" value="Adhesin YadA, collagen-binding domain"/>
    <property type="match status" value="2"/>
</dbReference>
<dbReference type="Proteomes" id="UP000016203">
    <property type="component" value="Unassembled WGS sequence"/>
</dbReference>
<evidence type="ECO:0000313" key="16">
    <source>
        <dbReference type="Proteomes" id="UP000016203"/>
    </source>
</evidence>
<evidence type="ECO:0000256" key="3">
    <source>
        <dbReference type="ARBA" id="ARBA00005848"/>
    </source>
</evidence>
<keyword evidence="9" id="KW-0472">Membrane</keyword>
<dbReference type="RefSeq" id="WP_016164776.1">
    <property type="nucleotide sequence ID" value="NZ_JAKZGC010000017.1"/>
</dbReference>
<evidence type="ECO:0000256" key="8">
    <source>
        <dbReference type="ARBA" id="ARBA00022927"/>
    </source>
</evidence>
<dbReference type="InterPro" id="IPR008635">
    <property type="entry name" value="Coiled_stalk_dom"/>
</dbReference>
<dbReference type="Pfam" id="PF05662">
    <property type="entry name" value="YadA_stalk"/>
    <property type="match status" value="1"/>
</dbReference>
<feature type="domain" description="Trimeric autotransporter adhesin YadA-like head" evidence="13">
    <location>
        <begin position="236"/>
        <end position="248"/>
    </location>
</feature>
<dbReference type="AlphaFoldDB" id="R9ANR6"/>
<keyword evidence="7 11" id="KW-0732">Signal</keyword>
<evidence type="ECO:0000256" key="5">
    <source>
        <dbReference type="ARBA" id="ARBA00022452"/>
    </source>
</evidence>
<dbReference type="InterPro" id="IPR011049">
    <property type="entry name" value="Serralysin-like_metalloprot_C"/>
</dbReference>
<keyword evidence="8" id="KW-0653">Protein transport</keyword>
<keyword evidence="10" id="KW-0998">Cell outer membrane</keyword>
<evidence type="ECO:0000259" key="13">
    <source>
        <dbReference type="Pfam" id="PF05658"/>
    </source>
</evidence>
<evidence type="ECO:0000259" key="12">
    <source>
        <dbReference type="Pfam" id="PF03895"/>
    </source>
</evidence>
<feature type="domain" description="Trimeric autotransporter adhesin YadA-like head" evidence="13">
    <location>
        <begin position="150"/>
        <end position="173"/>
    </location>
</feature>
<feature type="chain" id="PRO_5004480461" description="Trimeric autotransporter adhesin YadA-like C-terminal membrane anchor domain-containing protein" evidence="11">
    <location>
        <begin position="22"/>
        <end position="572"/>
    </location>
</feature>
<evidence type="ECO:0000256" key="10">
    <source>
        <dbReference type="ARBA" id="ARBA00023237"/>
    </source>
</evidence>
<dbReference type="GO" id="GO:0015031">
    <property type="term" value="P:protein transport"/>
    <property type="evidence" value="ECO:0007669"/>
    <property type="project" value="UniProtKB-KW"/>
</dbReference>
<feature type="domain" description="Trimeric autotransporter adhesin YadA-like stalk" evidence="14">
    <location>
        <begin position="273"/>
        <end position="309"/>
    </location>
</feature>
<dbReference type="InterPro" id="IPR045584">
    <property type="entry name" value="Pilin-like"/>
</dbReference>
<dbReference type="InterPro" id="IPR008640">
    <property type="entry name" value="Adhesin_Head_dom"/>
</dbReference>
<evidence type="ECO:0008006" key="17">
    <source>
        <dbReference type="Google" id="ProtNLM"/>
    </source>
</evidence>
<evidence type="ECO:0000256" key="1">
    <source>
        <dbReference type="ARBA" id="ARBA00004241"/>
    </source>
</evidence>
<sequence>MKKTFQLSIIAAALMVSHAYAAPVWEGPTGTGSGLSNAMGGQTNYANVPSTANGIILGQLNDVDNTSIGLGYNSNAMGKESFAAGSANDATADSSIAIGRDTHAQANANDSIALGATVVAEKSGSVAVGNSQHVYDENATAVGRGSLVVGQQASSLGHLAWTGGEGATAIGSETWANAKGATTLGFNAETGSENALNIGAQAHGDGLNSIHIGYNTLGAAENTIVLGSSGTTRGWADDKNSVAIGYGADTDGQGAGNDNTVSFGGLFSGSVRKVTQVADGVNDQDAINVSQLKGAISSLTSGAELIAHANDLLATEKTARIAGDQDQADQLAKEVTARQAGDADLQTKLDNEATLRANADATQTAARTTAINHEATLRADADAAITVARTAAVNMEKDARIAGDAAEKADRIAAINTEKAARIAGDAAEKADRIAAVNTEKDARIAGDVAEAKARSDADLALGKRIDLEATTRTAEINRLDGRINQASRRLDDIEKSAYRGVAIALAAQQAVPNIRSGQVAVFAGVGHFEGETAGSVGLVTSFFANRVSLSGSVGYAGGNEVGSRIGLSYAF</sequence>
<keyword evidence="6" id="KW-0812">Transmembrane</keyword>
<dbReference type="OrthoDB" id="6713166at2"/>
<evidence type="ECO:0000256" key="11">
    <source>
        <dbReference type="SAM" id="SignalP"/>
    </source>
</evidence>
<comment type="caution">
    <text evidence="15">The sequence shown here is derived from an EMBL/GenBank/DDBJ whole genome shotgun (WGS) entry which is preliminary data.</text>
</comment>
<dbReference type="PATRIC" id="fig|1217699.3.peg.3257"/>
<feature type="domain" description="Trimeric autotransporter adhesin YadA-like C-terminal membrane anchor" evidence="12">
    <location>
        <begin position="516"/>
        <end position="572"/>
    </location>
</feature>
<comment type="similarity">
    <text evidence="3">Belongs to the autotransporter-2 (AT-2) (TC 1.B.40) family.</text>
</comment>
<protein>
    <recommendedName>
        <fullName evidence="17">Trimeric autotransporter adhesin YadA-like C-terminal membrane anchor domain-containing protein</fullName>
    </recommendedName>
</protein>
<organism evidence="15 16">
    <name type="scientific">Acinetobacter genomosp. 15BJ</name>
    <dbReference type="NCBI Taxonomy" id="106651"/>
    <lineage>
        <taxon>Bacteria</taxon>
        <taxon>Pseudomonadati</taxon>
        <taxon>Pseudomonadota</taxon>
        <taxon>Gammaproteobacteria</taxon>
        <taxon>Moraxellales</taxon>
        <taxon>Moraxellaceae</taxon>
        <taxon>Acinetobacter</taxon>
    </lineage>
</organism>
<keyword evidence="4" id="KW-0813">Transport</keyword>
<dbReference type="EMBL" id="AQFL01000026">
    <property type="protein sequence ID" value="EOR03803.1"/>
    <property type="molecule type" value="Genomic_DNA"/>
</dbReference>
<gene>
    <name evidence="15" type="ORF">F896_03339</name>
</gene>
<dbReference type="Pfam" id="PF03895">
    <property type="entry name" value="YadA_anchor"/>
    <property type="match status" value="1"/>
</dbReference>
<dbReference type="GO" id="GO:0009279">
    <property type="term" value="C:cell outer membrane"/>
    <property type="evidence" value="ECO:0007669"/>
    <property type="project" value="UniProtKB-SubCell"/>
</dbReference>
<evidence type="ECO:0000256" key="9">
    <source>
        <dbReference type="ARBA" id="ARBA00023136"/>
    </source>
</evidence>
<dbReference type="SUPFAM" id="SSF54523">
    <property type="entry name" value="Pili subunits"/>
    <property type="match status" value="1"/>
</dbReference>
<feature type="signal peptide" evidence="11">
    <location>
        <begin position="1"/>
        <end position="21"/>
    </location>
</feature>
<proteinExistence type="inferred from homology"/>
<evidence type="ECO:0000256" key="2">
    <source>
        <dbReference type="ARBA" id="ARBA00004442"/>
    </source>
</evidence>